<dbReference type="PANTHER" id="PTHR36844:SF1">
    <property type="entry name" value="PROTEASE PRSW"/>
    <property type="match status" value="1"/>
</dbReference>
<keyword evidence="2" id="KW-1133">Transmembrane helix</keyword>
<dbReference type="PANTHER" id="PTHR36844">
    <property type="entry name" value="PROTEASE PRSW"/>
    <property type="match status" value="1"/>
</dbReference>
<dbReference type="GO" id="GO:0008237">
    <property type="term" value="F:metallopeptidase activity"/>
    <property type="evidence" value="ECO:0007669"/>
    <property type="project" value="UniProtKB-KW"/>
</dbReference>
<sequence length="493" mass="54018">MTGAHGTIETPVRVPSAGVLAVGHRRLLGGLAIAAVPVLYLLSVTWYQAVVYDDELAYTYVTWSVPLLGVGAAGVVSLVALTLVRPVRWRRRGQVLVAAVLAVFLPAWFTVLHWGRGDETWATALICVPTTLFCVVMCRRVERSRRLPWALVAVAFVWGMCVAIECARMTTMVVSDALTGLVTPGRPFVFVQALATGLNEEAVKAAGVLAVLFVFRHRVNGALGGLAIGSVVGAGFQFTESAAYMLADETDVTIYQYWVRQYVALLSSHTVYTGIAGAALGLAFQQRGVWRTAVCALSGYVAAVVAHAIWNIAGSTGLFWQPEGATTLVYVAMPLNSLIYHGPYFVLLAVLGIAALRFEVRGLMAELRNEARTGLGAILPDEVDVLARASARFRTRWRLYRRRDYARYRHVRRLHAAQIDLAFARWHRARGDFGVDRDLEDRLRHRVHRIRRNEPLARLDPGQDAWRPEPSSGPEPEAEATPSGSAVGEGHLS</sequence>
<feature type="transmembrane region" description="Helical" evidence="2">
    <location>
        <begin position="95"/>
        <end position="114"/>
    </location>
</feature>
<dbReference type="RefSeq" id="WP_378279918.1">
    <property type="nucleotide sequence ID" value="NZ_JBHSON010000003.1"/>
</dbReference>
<feature type="transmembrane region" description="Helical" evidence="2">
    <location>
        <begin position="150"/>
        <end position="170"/>
    </location>
</feature>
<keyword evidence="3" id="KW-0645">Protease</keyword>
<feature type="transmembrane region" description="Helical" evidence="2">
    <location>
        <begin position="289"/>
        <end position="310"/>
    </location>
</feature>
<evidence type="ECO:0000256" key="1">
    <source>
        <dbReference type="SAM" id="MobiDB-lite"/>
    </source>
</evidence>
<evidence type="ECO:0000313" key="4">
    <source>
        <dbReference type="Proteomes" id="UP001596074"/>
    </source>
</evidence>
<accession>A0ABW0ZT66</accession>
<feature type="transmembrane region" description="Helical" evidence="2">
    <location>
        <begin position="27"/>
        <end position="48"/>
    </location>
</feature>
<feature type="transmembrane region" description="Helical" evidence="2">
    <location>
        <begin position="120"/>
        <end position="138"/>
    </location>
</feature>
<evidence type="ECO:0000256" key="2">
    <source>
        <dbReference type="SAM" id="Phobius"/>
    </source>
</evidence>
<name>A0ABW0ZT66_9ACTN</name>
<gene>
    <name evidence="3" type="ORF">ACFPZN_03150</name>
</gene>
<keyword evidence="3" id="KW-0482">Metalloprotease</keyword>
<evidence type="ECO:0000313" key="3">
    <source>
        <dbReference type="EMBL" id="MFC5744608.1"/>
    </source>
</evidence>
<dbReference type="EMBL" id="JBHSON010000003">
    <property type="protein sequence ID" value="MFC5744608.1"/>
    <property type="molecule type" value="Genomic_DNA"/>
</dbReference>
<feature type="transmembrane region" description="Helical" evidence="2">
    <location>
        <begin position="222"/>
        <end position="239"/>
    </location>
</feature>
<dbReference type="Proteomes" id="UP001596074">
    <property type="component" value="Unassembled WGS sequence"/>
</dbReference>
<feature type="transmembrane region" description="Helical" evidence="2">
    <location>
        <begin position="190"/>
        <end position="215"/>
    </location>
</feature>
<feature type="transmembrane region" description="Helical" evidence="2">
    <location>
        <begin position="60"/>
        <end position="83"/>
    </location>
</feature>
<feature type="transmembrane region" description="Helical" evidence="2">
    <location>
        <begin position="338"/>
        <end position="358"/>
    </location>
</feature>
<comment type="caution">
    <text evidence="3">The sequence shown here is derived from an EMBL/GenBank/DDBJ whole genome shotgun (WGS) entry which is preliminary data.</text>
</comment>
<organism evidence="3 4">
    <name type="scientific">Actinomadura rugatobispora</name>
    <dbReference type="NCBI Taxonomy" id="1994"/>
    <lineage>
        <taxon>Bacteria</taxon>
        <taxon>Bacillati</taxon>
        <taxon>Actinomycetota</taxon>
        <taxon>Actinomycetes</taxon>
        <taxon>Streptosporangiales</taxon>
        <taxon>Thermomonosporaceae</taxon>
        <taxon>Actinomadura</taxon>
    </lineage>
</organism>
<keyword evidence="3" id="KW-0378">Hydrolase</keyword>
<keyword evidence="2" id="KW-0472">Membrane</keyword>
<dbReference type="InterPro" id="IPR026898">
    <property type="entry name" value="PrsW"/>
</dbReference>
<proteinExistence type="predicted"/>
<feature type="compositionally biased region" description="Low complexity" evidence="1">
    <location>
        <begin position="468"/>
        <end position="486"/>
    </location>
</feature>
<protein>
    <submittedName>
        <fullName evidence="3">PrsW family intramembrane metalloprotease</fullName>
    </submittedName>
</protein>
<dbReference type="Pfam" id="PF13367">
    <property type="entry name" value="PrsW-protease"/>
    <property type="match status" value="1"/>
</dbReference>
<keyword evidence="2" id="KW-0812">Transmembrane</keyword>
<reference evidence="4" key="1">
    <citation type="journal article" date="2019" name="Int. J. Syst. Evol. Microbiol.">
        <title>The Global Catalogue of Microorganisms (GCM) 10K type strain sequencing project: providing services to taxonomists for standard genome sequencing and annotation.</title>
        <authorList>
            <consortium name="The Broad Institute Genomics Platform"/>
            <consortium name="The Broad Institute Genome Sequencing Center for Infectious Disease"/>
            <person name="Wu L."/>
            <person name="Ma J."/>
        </authorList>
    </citation>
    <scope>NUCLEOTIDE SEQUENCE [LARGE SCALE GENOMIC DNA]</scope>
    <source>
        <strain evidence="4">KCTC 42087</strain>
    </source>
</reference>
<feature type="region of interest" description="Disordered" evidence="1">
    <location>
        <begin position="454"/>
        <end position="493"/>
    </location>
</feature>
<feature type="transmembrane region" description="Helical" evidence="2">
    <location>
        <begin position="259"/>
        <end position="282"/>
    </location>
</feature>
<keyword evidence="4" id="KW-1185">Reference proteome</keyword>